<evidence type="ECO:0000256" key="9">
    <source>
        <dbReference type="SAM" id="Phobius"/>
    </source>
</evidence>
<evidence type="ECO:0000313" key="11">
    <source>
        <dbReference type="EMBL" id="VDK52610.1"/>
    </source>
</evidence>
<feature type="domain" description="G-protein coupled receptors family 1 profile" evidence="10">
    <location>
        <begin position="21"/>
        <end position="266"/>
    </location>
</feature>
<evidence type="ECO:0000256" key="6">
    <source>
        <dbReference type="ARBA" id="ARBA00023170"/>
    </source>
</evidence>
<keyword evidence="4" id="KW-0297">G-protein coupled receptor</keyword>
<evidence type="ECO:0000256" key="8">
    <source>
        <dbReference type="ARBA" id="ARBA00023305"/>
    </source>
</evidence>
<dbReference type="PANTHER" id="PTHR24240">
    <property type="entry name" value="OPSIN"/>
    <property type="match status" value="1"/>
</dbReference>
<keyword evidence="2 9" id="KW-0812">Transmembrane</keyword>
<feature type="transmembrane region" description="Helical" evidence="9">
    <location>
        <begin position="118"/>
        <end position="137"/>
    </location>
</feature>
<evidence type="ECO:0000256" key="3">
    <source>
        <dbReference type="ARBA" id="ARBA00022989"/>
    </source>
</evidence>
<dbReference type="Gene3D" id="1.20.1070.10">
    <property type="entry name" value="Rhodopsin 7-helix transmembrane proteins"/>
    <property type="match status" value="2"/>
</dbReference>
<evidence type="ECO:0000313" key="13">
    <source>
        <dbReference type="WBParaSite" id="ASIM_0001509301-mRNA-1"/>
    </source>
</evidence>
<feature type="transmembrane region" description="Helical" evidence="9">
    <location>
        <begin position="42"/>
        <end position="64"/>
    </location>
</feature>
<evidence type="ECO:0000256" key="2">
    <source>
        <dbReference type="ARBA" id="ARBA00022692"/>
    </source>
</evidence>
<dbReference type="SUPFAM" id="SSF81321">
    <property type="entry name" value="Family A G protein-coupled receptor-like"/>
    <property type="match status" value="1"/>
</dbReference>
<dbReference type="EMBL" id="UYRR01031789">
    <property type="protein sequence ID" value="VDK52610.1"/>
    <property type="molecule type" value="Genomic_DNA"/>
</dbReference>
<dbReference type="GO" id="GO:0004930">
    <property type="term" value="F:G protein-coupled receptor activity"/>
    <property type="evidence" value="ECO:0007669"/>
    <property type="project" value="UniProtKB-KW"/>
</dbReference>
<dbReference type="Proteomes" id="UP000267096">
    <property type="component" value="Unassembled WGS sequence"/>
</dbReference>
<dbReference type="InterPro" id="IPR050125">
    <property type="entry name" value="GPCR_opsins"/>
</dbReference>
<dbReference type="OrthoDB" id="9996086at2759"/>
<keyword evidence="8" id="KW-0844">Vision</keyword>
<evidence type="ECO:0000256" key="4">
    <source>
        <dbReference type="ARBA" id="ARBA00023040"/>
    </source>
</evidence>
<reference evidence="13" key="1">
    <citation type="submission" date="2017-02" db="UniProtKB">
        <authorList>
            <consortium name="WormBaseParasite"/>
        </authorList>
    </citation>
    <scope>IDENTIFICATION</scope>
</reference>
<keyword evidence="3 9" id="KW-1133">Transmembrane helix</keyword>
<dbReference type="Pfam" id="PF00001">
    <property type="entry name" value="7tm_1"/>
    <property type="match status" value="2"/>
</dbReference>
<dbReference type="WBParaSite" id="ASIM_0001509301-mRNA-1">
    <property type="protein sequence ID" value="ASIM_0001509301-mRNA-1"/>
    <property type="gene ID" value="ASIM_0001509301"/>
</dbReference>
<evidence type="ECO:0000259" key="10">
    <source>
        <dbReference type="PROSITE" id="PS50262"/>
    </source>
</evidence>
<keyword evidence="5 9" id="KW-0472">Membrane</keyword>
<accession>A0A0M3K2F3</accession>
<evidence type="ECO:0000256" key="7">
    <source>
        <dbReference type="ARBA" id="ARBA00023224"/>
    </source>
</evidence>
<feature type="transmembrane region" description="Helical" evidence="9">
    <location>
        <begin position="6"/>
        <end position="30"/>
    </location>
</feature>
<feature type="transmembrane region" description="Helical" evidence="9">
    <location>
        <begin position="247"/>
        <end position="268"/>
    </location>
</feature>
<keyword evidence="6" id="KW-0675">Receptor</keyword>
<dbReference type="PROSITE" id="PS50262">
    <property type="entry name" value="G_PROTEIN_RECEP_F1_2"/>
    <property type="match status" value="1"/>
</dbReference>
<dbReference type="AlphaFoldDB" id="A0A0M3K2F3"/>
<protein>
    <submittedName>
        <fullName evidence="13">G_PROTEIN_RECEP_F1_2 domain-containing protein</fullName>
    </submittedName>
</protein>
<feature type="transmembrane region" description="Helical" evidence="9">
    <location>
        <begin position="213"/>
        <end position="235"/>
    </location>
</feature>
<name>A0A0M3K2F3_ANISI</name>
<gene>
    <name evidence="11" type="ORF">ASIM_LOCUS14503</name>
</gene>
<reference evidence="11 12" key="2">
    <citation type="submission" date="2018-11" db="EMBL/GenBank/DDBJ databases">
        <authorList>
            <consortium name="Pathogen Informatics"/>
        </authorList>
    </citation>
    <scope>NUCLEOTIDE SEQUENCE [LARGE SCALE GENOMIC DNA]</scope>
</reference>
<keyword evidence="8" id="KW-0716">Sensory transduction</keyword>
<dbReference type="GO" id="GO:0016020">
    <property type="term" value="C:membrane"/>
    <property type="evidence" value="ECO:0007669"/>
    <property type="project" value="UniProtKB-SubCell"/>
</dbReference>
<dbReference type="InterPro" id="IPR017452">
    <property type="entry name" value="GPCR_Rhodpsn_7TM"/>
</dbReference>
<organism evidence="13">
    <name type="scientific">Anisakis simplex</name>
    <name type="common">Herring worm</name>
    <dbReference type="NCBI Taxonomy" id="6269"/>
    <lineage>
        <taxon>Eukaryota</taxon>
        <taxon>Metazoa</taxon>
        <taxon>Ecdysozoa</taxon>
        <taxon>Nematoda</taxon>
        <taxon>Chromadorea</taxon>
        <taxon>Rhabditida</taxon>
        <taxon>Spirurina</taxon>
        <taxon>Ascaridomorpha</taxon>
        <taxon>Ascaridoidea</taxon>
        <taxon>Anisakidae</taxon>
        <taxon>Anisakis</taxon>
        <taxon>Anisakis simplex complex</taxon>
    </lineage>
</organism>
<dbReference type="GO" id="GO:0007601">
    <property type="term" value="P:visual perception"/>
    <property type="evidence" value="ECO:0007669"/>
    <property type="project" value="UniProtKB-KW"/>
</dbReference>
<evidence type="ECO:0000256" key="5">
    <source>
        <dbReference type="ARBA" id="ARBA00023136"/>
    </source>
</evidence>
<feature type="transmembrane region" description="Helical" evidence="9">
    <location>
        <begin position="76"/>
        <end position="97"/>
    </location>
</feature>
<sequence length="312" mass="35425">MVENIAMIAFFTFILVFGVSGNATVVIVYLTNKKLRKHFIATISLALFGTFGSMFYSISLYQYLIDENMTGITCNLIGFALSTLAVGTIHQLALLSYERYLATVHPFTLRRCTIQHKLLAVAFTVLCTLCTTIPPLIGWSRKIRSALQIILPSSPTFARWIDDDPQCPFLGNSSVRSNISFKRSVGSNTSVQQSIGHFSAQRDRTFQRRLTRIVLAAILTFMVSWTPYAILAVIWQFVGNEIPPRKYILTSVCFAKASVVWNPIIYGLNDRQFRVRFMMFARSSIRLGSLMGRDERRSEEHHHTFIERGTEL</sequence>
<dbReference type="InterPro" id="IPR000276">
    <property type="entry name" value="GPCR_Rhodpsn"/>
</dbReference>
<evidence type="ECO:0000313" key="12">
    <source>
        <dbReference type="Proteomes" id="UP000267096"/>
    </source>
</evidence>
<dbReference type="PRINTS" id="PR00237">
    <property type="entry name" value="GPCRRHODOPSN"/>
</dbReference>
<proteinExistence type="predicted"/>
<keyword evidence="7" id="KW-0807">Transducer</keyword>
<comment type="subcellular location">
    <subcellularLocation>
        <location evidence="1">Membrane</location>
        <topology evidence="1">Multi-pass membrane protein</topology>
    </subcellularLocation>
</comment>
<evidence type="ECO:0000256" key="1">
    <source>
        <dbReference type="ARBA" id="ARBA00004141"/>
    </source>
</evidence>
<keyword evidence="12" id="KW-1185">Reference proteome</keyword>